<name>A0A8S1QUI6_9CILI</name>
<proteinExistence type="predicted"/>
<evidence type="ECO:0000313" key="2">
    <source>
        <dbReference type="EMBL" id="CAD8119281.1"/>
    </source>
</evidence>
<gene>
    <name evidence="2" type="ORF">PSON_ATCC_30995.1.T1200129</name>
</gene>
<sequence length="252" mass="29922">MNEQKLREIMKIYTVSKQVNKKAEKNFLKISSQFYKMHKADMTPEFLNEINSLRQQIKEEKQNISKQTSPIITPRLTESTQSIHTNQAVVSDLVNKNKQKLDSLILEGVHTQIFILYIDEIKDLKQQLNKANQQIENQKKQYDIRLETLNHQLQDQKIINDDLKKEIIKQNTQIQALKQILLNKVHNRQNTEISNPQNQNLEQNYSFNNSISNSFITQEKSLDFFKYEIEQALQNYRREKQKTQGKETKMQK</sequence>
<organism evidence="2 3">
    <name type="scientific">Paramecium sonneborni</name>
    <dbReference type="NCBI Taxonomy" id="65129"/>
    <lineage>
        <taxon>Eukaryota</taxon>
        <taxon>Sar</taxon>
        <taxon>Alveolata</taxon>
        <taxon>Ciliophora</taxon>
        <taxon>Intramacronucleata</taxon>
        <taxon>Oligohymenophorea</taxon>
        <taxon>Peniculida</taxon>
        <taxon>Parameciidae</taxon>
        <taxon>Paramecium</taxon>
    </lineage>
</organism>
<evidence type="ECO:0000313" key="3">
    <source>
        <dbReference type="Proteomes" id="UP000692954"/>
    </source>
</evidence>
<dbReference type="AlphaFoldDB" id="A0A8S1QUI6"/>
<dbReference type="EMBL" id="CAJJDN010000120">
    <property type="protein sequence ID" value="CAD8119281.1"/>
    <property type="molecule type" value="Genomic_DNA"/>
</dbReference>
<dbReference type="Proteomes" id="UP000692954">
    <property type="component" value="Unassembled WGS sequence"/>
</dbReference>
<comment type="caution">
    <text evidence="2">The sequence shown here is derived from an EMBL/GenBank/DDBJ whole genome shotgun (WGS) entry which is preliminary data.</text>
</comment>
<keyword evidence="3" id="KW-1185">Reference proteome</keyword>
<feature type="coiled-coil region" evidence="1">
    <location>
        <begin position="114"/>
        <end position="180"/>
    </location>
</feature>
<reference evidence="2" key="1">
    <citation type="submission" date="2021-01" db="EMBL/GenBank/DDBJ databases">
        <authorList>
            <consortium name="Genoscope - CEA"/>
            <person name="William W."/>
        </authorList>
    </citation>
    <scope>NUCLEOTIDE SEQUENCE</scope>
</reference>
<evidence type="ECO:0000256" key="1">
    <source>
        <dbReference type="SAM" id="Coils"/>
    </source>
</evidence>
<accession>A0A8S1QUI6</accession>
<protein>
    <submittedName>
        <fullName evidence="2">Uncharacterized protein</fullName>
    </submittedName>
</protein>
<dbReference type="OrthoDB" id="295489at2759"/>
<keyword evidence="1" id="KW-0175">Coiled coil</keyword>